<dbReference type="Proteomes" id="UP000485058">
    <property type="component" value="Unassembled WGS sequence"/>
</dbReference>
<dbReference type="Gene3D" id="3.40.50.1000">
    <property type="entry name" value="HAD superfamily/HAD-like"/>
    <property type="match status" value="1"/>
</dbReference>
<gene>
    <name evidence="1" type="ORF">HaLaN_09426</name>
</gene>
<reference evidence="1 2" key="1">
    <citation type="submission" date="2020-02" db="EMBL/GenBank/DDBJ databases">
        <title>Draft genome sequence of Haematococcus lacustris strain NIES-144.</title>
        <authorList>
            <person name="Morimoto D."/>
            <person name="Nakagawa S."/>
            <person name="Yoshida T."/>
            <person name="Sawayama S."/>
        </authorList>
    </citation>
    <scope>NUCLEOTIDE SEQUENCE [LARGE SCALE GENOMIC DNA]</scope>
    <source>
        <strain evidence="1 2">NIES-144</strain>
    </source>
</reference>
<dbReference type="InterPro" id="IPR006439">
    <property type="entry name" value="HAD-SF_hydro_IA"/>
</dbReference>
<accession>A0A699Z2L2</accession>
<proteinExistence type="predicted"/>
<dbReference type="PANTHER" id="PTHR43481">
    <property type="entry name" value="FRUCTOSE-1-PHOSPHATE PHOSPHATASE"/>
    <property type="match status" value="1"/>
</dbReference>
<dbReference type="AlphaFoldDB" id="A0A699Z2L2"/>
<keyword evidence="2" id="KW-1185">Reference proteome</keyword>
<dbReference type="InterPro" id="IPR023198">
    <property type="entry name" value="PGP-like_dom2"/>
</dbReference>
<evidence type="ECO:0000313" key="2">
    <source>
        <dbReference type="Proteomes" id="UP000485058"/>
    </source>
</evidence>
<comment type="caution">
    <text evidence="1">The sequence shown here is derived from an EMBL/GenBank/DDBJ whole genome shotgun (WGS) entry which is preliminary data.</text>
</comment>
<evidence type="ECO:0000313" key="1">
    <source>
        <dbReference type="EMBL" id="GFH13526.1"/>
    </source>
</evidence>
<dbReference type="Pfam" id="PF00702">
    <property type="entry name" value="Hydrolase"/>
    <property type="match status" value="1"/>
</dbReference>
<dbReference type="Gene3D" id="1.10.150.240">
    <property type="entry name" value="Putative phosphatase, domain 2"/>
    <property type="match status" value="1"/>
</dbReference>
<dbReference type="PANTHER" id="PTHR43481:SF4">
    <property type="entry name" value="GLYCEROL-1-PHOSPHATE PHOSPHOHYDROLASE 1-RELATED"/>
    <property type="match status" value="1"/>
</dbReference>
<evidence type="ECO:0008006" key="3">
    <source>
        <dbReference type="Google" id="ProtNLM"/>
    </source>
</evidence>
<dbReference type="NCBIfam" id="TIGR01509">
    <property type="entry name" value="HAD-SF-IA-v3"/>
    <property type="match status" value="1"/>
</dbReference>
<dbReference type="InterPro" id="IPR051806">
    <property type="entry name" value="HAD-like_SPP"/>
</dbReference>
<dbReference type="EMBL" id="BLLF01000622">
    <property type="protein sequence ID" value="GFH13526.1"/>
    <property type="molecule type" value="Genomic_DNA"/>
</dbReference>
<dbReference type="GO" id="GO:0050308">
    <property type="term" value="F:sugar-phosphatase activity"/>
    <property type="evidence" value="ECO:0007669"/>
    <property type="project" value="TreeGrafter"/>
</dbReference>
<dbReference type="InterPro" id="IPR036412">
    <property type="entry name" value="HAD-like_sf"/>
</dbReference>
<dbReference type="CDD" id="cd07505">
    <property type="entry name" value="HAD_BPGM-like"/>
    <property type="match status" value="1"/>
</dbReference>
<name>A0A699Z2L2_HAELA</name>
<sequence>MTAELMVELAGKPVHELLDVVAEQSGKASHQVDRLAFFDTKGRFYAWQHTCAVHGLTPMTAELMVELAGKPVHELLDVVAEQSGKASHQVDRLAFFDTKGRFYAQVIEATLDIVRAGAAAGLPMAVASGGSRAHVVQGLTETGILHYFQAVVCAEDVTNGKPAPDGFLLAAKKLGVAPEFCVGYEDAKLGMEAIAAAGFMAAVDVTVLPNYPHLV</sequence>
<organism evidence="1 2">
    <name type="scientific">Haematococcus lacustris</name>
    <name type="common">Green alga</name>
    <name type="synonym">Haematococcus pluvialis</name>
    <dbReference type="NCBI Taxonomy" id="44745"/>
    <lineage>
        <taxon>Eukaryota</taxon>
        <taxon>Viridiplantae</taxon>
        <taxon>Chlorophyta</taxon>
        <taxon>core chlorophytes</taxon>
        <taxon>Chlorophyceae</taxon>
        <taxon>CS clade</taxon>
        <taxon>Chlamydomonadales</taxon>
        <taxon>Haematococcaceae</taxon>
        <taxon>Haematococcus</taxon>
    </lineage>
</organism>
<dbReference type="InterPro" id="IPR023214">
    <property type="entry name" value="HAD_sf"/>
</dbReference>
<dbReference type="SUPFAM" id="SSF56784">
    <property type="entry name" value="HAD-like"/>
    <property type="match status" value="1"/>
</dbReference>
<protein>
    <recommendedName>
        <fullName evidence="3">Beta-phosphoglucomutase</fullName>
    </recommendedName>
</protein>